<dbReference type="PRINTS" id="PR00326">
    <property type="entry name" value="GTP1OBG"/>
</dbReference>
<dbReference type="Pfam" id="PF08701">
    <property type="entry name" value="GN3L_Grn1"/>
    <property type="match status" value="1"/>
</dbReference>
<feature type="compositionally biased region" description="Basic residues" evidence="6">
    <location>
        <begin position="1"/>
        <end position="43"/>
    </location>
</feature>
<dbReference type="SUPFAM" id="SSF52540">
    <property type="entry name" value="P-loop containing nucleoside triphosphate hydrolases"/>
    <property type="match status" value="1"/>
</dbReference>
<dbReference type="Pfam" id="PF01926">
    <property type="entry name" value="MMR_HSR1"/>
    <property type="match status" value="1"/>
</dbReference>
<feature type="compositionally biased region" description="Acidic residues" evidence="6">
    <location>
        <begin position="474"/>
        <end position="505"/>
    </location>
</feature>
<dbReference type="PANTHER" id="PTHR11089">
    <property type="entry name" value="GTP-BINDING PROTEIN-RELATED"/>
    <property type="match status" value="1"/>
</dbReference>
<feature type="region of interest" description="Disordered" evidence="6">
    <location>
        <begin position="470"/>
        <end position="578"/>
    </location>
</feature>
<proteinExistence type="predicted"/>
<evidence type="ECO:0000256" key="1">
    <source>
        <dbReference type="ARBA" id="ARBA00004123"/>
    </source>
</evidence>
<dbReference type="InterPro" id="IPR027417">
    <property type="entry name" value="P-loop_NTPase"/>
</dbReference>
<dbReference type="PROSITE" id="PS51721">
    <property type="entry name" value="G_CP"/>
    <property type="match status" value="1"/>
</dbReference>
<dbReference type="FunFam" id="1.10.1580.10:FF:000002">
    <property type="entry name" value="Guanine nucleotide-binding protein-like 3 (nucleolar)-like"/>
    <property type="match status" value="1"/>
</dbReference>
<dbReference type="EMBL" id="CAXITT010000039">
    <property type="protein sequence ID" value="CAL1528880.1"/>
    <property type="molecule type" value="Genomic_DNA"/>
</dbReference>
<dbReference type="InterPro" id="IPR006073">
    <property type="entry name" value="GTP-bd"/>
</dbReference>
<keyword evidence="2" id="KW-0547">Nucleotide-binding</keyword>
<evidence type="ECO:0000256" key="3">
    <source>
        <dbReference type="ARBA" id="ARBA00023054"/>
    </source>
</evidence>
<dbReference type="FunFam" id="3.40.50.300:FF:000493">
    <property type="entry name" value="Guanine nucleotide-binding protein-like 3-like protein"/>
    <property type="match status" value="1"/>
</dbReference>
<dbReference type="GO" id="GO:0005730">
    <property type="term" value="C:nucleolus"/>
    <property type="evidence" value="ECO:0007669"/>
    <property type="project" value="TreeGrafter"/>
</dbReference>
<gene>
    <name evidence="8" type="ORF">GSLYS_00003050001</name>
</gene>
<dbReference type="InterPro" id="IPR023179">
    <property type="entry name" value="GTP-bd_ortho_bundle_sf"/>
</dbReference>
<evidence type="ECO:0000256" key="4">
    <source>
        <dbReference type="ARBA" id="ARBA00023134"/>
    </source>
</evidence>
<evidence type="ECO:0000256" key="6">
    <source>
        <dbReference type="SAM" id="MobiDB-lite"/>
    </source>
</evidence>
<comment type="subcellular location">
    <subcellularLocation>
        <location evidence="1">Nucleus</location>
    </subcellularLocation>
</comment>
<evidence type="ECO:0000259" key="7">
    <source>
        <dbReference type="PROSITE" id="PS51721"/>
    </source>
</evidence>
<dbReference type="InterPro" id="IPR014813">
    <property type="entry name" value="Gnl3_N_dom"/>
</dbReference>
<dbReference type="GO" id="GO:0005525">
    <property type="term" value="F:GTP binding"/>
    <property type="evidence" value="ECO:0007669"/>
    <property type="project" value="UniProtKB-KW"/>
</dbReference>
<accession>A0AAV2H6U1</accession>
<name>A0AAV2H6U1_LYMST</name>
<protein>
    <recommendedName>
        <fullName evidence="7">CP-type G domain-containing protein</fullName>
    </recommendedName>
</protein>
<evidence type="ECO:0000313" key="8">
    <source>
        <dbReference type="EMBL" id="CAL1528880.1"/>
    </source>
</evidence>
<keyword evidence="9" id="KW-1185">Reference proteome</keyword>
<dbReference type="Gene3D" id="3.40.50.300">
    <property type="entry name" value="P-loop containing nucleotide triphosphate hydrolases"/>
    <property type="match status" value="1"/>
</dbReference>
<comment type="caution">
    <text evidence="8">The sequence shown here is derived from an EMBL/GenBank/DDBJ whole genome shotgun (WGS) entry which is preliminary data.</text>
</comment>
<feature type="region of interest" description="Disordered" evidence="6">
    <location>
        <begin position="72"/>
        <end position="93"/>
    </location>
</feature>
<dbReference type="InterPro" id="IPR050755">
    <property type="entry name" value="TRAFAC_YlqF/YawG_RiboMat"/>
</dbReference>
<evidence type="ECO:0000313" key="9">
    <source>
        <dbReference type="Proteomes" id="UP001497497"/>
    </source>
</evidence>
<feature type="domain" description="CP-type G" evidence="7">
    <location>
        <begin position="136"/>
        <end position="319"/>
    </location>
</feature>
<feature type="region of interest" description="Disordered" evidence="6">
    <location>
        <begin position="1"/>
        <end position="50"/>
    </location>
</feature>
<keyword evidence="3" id="KW-0175">Coiled coil</keyword>
<dbReference type="Proteomes" id="UP001497497">
    <property type="component" value="Unassembled WGS sequence"/>
</dbReference>
<reference evidence="8 9" key="1">
    <citation type="submission" date="2024-04" db="EMBL/GenBank/DDBJ databases">
        <authorList>
            <consortium name="Genoscope - CEA"/>
            <person name="William W."/>
        </authorList>
    </citation>
    <scope>NUCLEOTIDE SEQUENCE [LARGE SCALE GENOMIC DNA]</scope>
</reference>
<organism evidence="8 9">
    <name type="scientific">Lymnaea stagnalis</name>
    <name type="common">Great pond snail</name>
    <name type="synonym">Helix stagnalis</name>
    <dbReference type="NCBI Taxonomy" id="6523"/>
    <lineage>
        <taxon>Eukaryota</taxon>
        <taxon>Metazoa</taxon>
        <taxon>Spiralia</taxon>
        <taxon>Lophotrochozoa</taxon>
        <taxon>Mollusca</taxon>
        <taxon>Gastropoda</taxon>
        <taxon>Heterobranchia</taxon>
        <taxon>Euthyneura</taxon>
        <taxon>Panpulmonata</taxon>
        <taxon>Hygrophila</taxon>
        <taxon>Lymnaeoidea</taxon>
        <taxon>Lymnaeidae</taxon>
        <taxon>Lymnaea</taxon>
    </lineage>
</organism>
<dbReference type="InterPro" id="IPR030378">
    <property type="entry name" value="G_CP_dom"/>
</dbReference>
<evidence type="ECO:0000256" key="5">
    <source>
        <dbReference type="ARBA" id="ARBA00023242"/>
    </source>
</evidence>
<evidence type="ECO:0000256" key="2">
    <source>
        <dbReference type="ARBA" id="ARBA00022741"/>
    </source>
</evidence>
<dbReference type="PANTHER" id="PTHR11089:SF30">
    <property type="entry name" value="GUANINE NUCLEOTIDE-BINDING PROTEIN-LIKE 3 HOMOLOG"/>
    <property type="match status" value="1"/>
</dbReference>
<dbReference type="AlphaFoldDB" id="A0AAV2H6U1"/>
<dbReference type="CDD" id="cd04178">
    <property type="entry name" value="Nucleostemin_like"/>
    <property type="match status" value="1"/>
</dbReference>
<dbReference type="Gene3D" id="1.10.1580.10">
    <property type="match status" value="1"/>
</dbReference>
<keyword evidence="4" id="KW-0342">GTP-binding</keyword>
<sequence>MVKISKKSKRQSTKHRVKVERKVREHNRKQKKADKLNSKKKVRKDPGIPNILPFKEEVLKEAQAYKQRLELEKEKKKASRKKARERLQNQNRNLSDFVKDAEKRQAAYDRQNHGGDEPEKLQNANKVIENSRKTFYKEFKKVIDAADVILEVLDARDPLGSRCLEVEEAVRSAPGNKRLVLVLNKIDLVPKEVVEAWLKHLRKELPAIAFKASTQQQRDRLTQTKVDYAVASDDLLKSSNCLGADVLMKLLRNYCRSTEMAINVGVVGFPNTGKSSIINSLKRTKACEVGAIPGVTRTMQSVHLDKHIKLLDSPGVVMTNSPSDVAAVLRNVVKLESLEDPIPCVEAILSRCQKMQMMLHYNVPDYKDVNEFLTLLATRMGKLKKGGIPDISRAGRRLLQDWNMGKITYYTMPPEPANDAASHIEAKIVTEWGKDFNIDDLVVEETRMLAGLRRKDNSMLVSSVGSLKAVMREEDLDEQEKDENMGDEDGSDDDYEDIEEMEDDSKELKGVTVTLGKNSVDGKKQNKRNGPLTTNKGKPRGPPPKTALEKVGGLTTKKSKKLAEKKEKKKRKRADAVAGKLSNALETALEGLGGPDYSFEENFS</sequence>
<keyword evidence="5" id="KW-0539">Nucleus</keyword>